<evidence type="ECO:0000313" key="4">
    <source>
        <dbReference type="Proteomes" id="UP000245207"/>
    </source>
</evidence>
<accession>A0A2U1LIE2</accession>
<dbReference type="PANTHER" id="PTHR23227:SF67">
    <property type="entry name" value="CRANIOFACIAL DEVELOPMENT PROTEIN 2-LIKE"/>
    <property type="match status" value="1"/>
</dbReference>
<dbReference type="Gene3D" id="3.60.10.10">
    <property type="entry name" value="Endonuclease/exonuclease/phosphatase"/>
    <property type="match status" value="1"/>
</dbReference>
<comment type="caution">
    <text evidence="3">The sequence shown here is derived from an EMBL/GenBank/DDBJ whole genome shotgun (WGS) entry which is preliminary data.</text>
</comment>
<dbReference type="CDD" id="cd09076">
    <property type="entry name" value="L1-EN"/>
    <property type="match status" value="1"/>
</dbReference>
<protein>
    <recommendedName>
        <fullName evidence="2">Endonuclease/exonuclease/phosphatase domain-containing protein</fullName>
    </recommendedName>
</protein>
<dbReference type="Proteomes" id="UP000245207">
    <property type="component" value="Unassembled WGS sequence"/>
</dbReference>
<dbReference type="PANTHER" id="PTHR23227">
    <property type="entry name" value="BUCENTAUR RELATED"/>
    <property type="match status" value="1"/>
</dbReference>
<dbReference type="OrthoDB" id="418748at2759"/>
<dbReference type="GO" id="GO:0003824">
    <property type="term" value="F:catalytic activity"/>
    <property type="evidence" value="ECO:0007669"/>
    <property type="project" value="InterPro"/>
</dbReference>
<sequence length="356" mass="38854">MKKTHRAKPNNPDTHRHRHALPRADRSNGLFYLFCTFSGDTWERGPSPPASGDLPHCTESDPGSIDALDCYGHLRSCLSGLGGVGVGGVGVGGVGRVGGARGFGRPADPRRIRVGSWNVGSLTGKLFELADALGRHKVDIACFQETKWKGSRTREGNGYKLWYSGSRSARNGVGVIVAADLKDNVVQVNRCSDRIMAITLVIEEETVNIISAYAPQVGLIDAEKRCFWDSLDELVRECPSDQHLFIGGDLNGHIGAAADGYAGVHGGFGYGVRNDEGRAILEFATAHDLVVVNSFFKKRDVHLITFQSGGHCTQIDYLMVRIKDLKACMDCRVFPGETCSSQHRLLTMDALFERHR</sequence>
<organism evidence="3 4">
    <name type="scientific">Artemisia annua</name>
    <name type="common">Sweet wormwood</name>
    <dbReference type="NCBI Taxonomy" id="35608"/>
    <lineage>
        <taxon>Eukaryota</taxon>
        <taxon>Viridiplantae</taxon>
        <taxon>Streptophyta</taxon>
        <taxon>Embryophyta</taxon>
        <taxon>Tracheophyta</taxon>
        <taxon>Spermatophyta</taxon>
        <taxon>Magnoliopsida</taxon>
        <taxon>eudicotyledons</taxon>
        <taxon>Gunneridae</taxon>
        <taxon>Pentapetalae</taxon>
        <taxon>asterids</taxon>
        <taxon>campanulids</taxon>
        <taxon>Asterales</taxon>
        <taxon>Asteraceae</taxon>
        <taxon>Asteroideae</taxon>
        <taxon>Anthemideae</taxon>
        <taxon>Artemisiinae</taxon>
        <taxon>Artemisia</taxon>
    </lineage>
</organism>
<dbReference type="STRING" id="35608.A0A2U1LIE2"/>
<dbReference type="Pfam" id="PF03372">
    <property type="entry name" value="Exo_endo_phos"/>
    <property type="match status" value="1"/>
</dbReference>
<feature type="domain" description="Endonuclease/exonuclease/phosphatase" evidence="2">
    <location>
        <begin position="115"/>
        <end position="252"/>
    </location>
</feature>
<evidence type="ECO:0000256" key="1">
    <source>
        <dbReference type="SAM" id="MobiDB-lite"/>
    </source>
</evidence>
<dbReference type="AlphaFoldDB" id="A0A2U1LIE2"/>
<gene>
    <name evidence="3" type="ORF">CTI12_AA488070</name>
</gene>
<evidence type="ECO:0000259" key="2">
    <source>
        <dbReference type="Pfam" id="PF03372"/>
    </source>
</evidence>
<proteinExistence type="predicted"/>
<feature type="region of interest" description="Disordered" evidence="1">
    <location>
        <begin position="1"/>
        <end position="22"/>
    </location>
</feature>
<dbReference type="EMBL" id="PKPP01009234">
    <property type="protein sequence ID" value="PWA48739.1"/>
    <property type="molecule type" value="Genomic_DNA"/>
</dbReference>
<name>A0A2U1LIE2_ARTAN</name>
<dbReference type="InterPro" id="IPR036691">
    <property type="entry name" value="Endo/exonu/phosph_ase_sf"/>
</dbReference>
<dbReference type="SUPFAM" id="SSF56219">
    <property type="entry name" value="DNase I-like"/>
    <property type="match status" value="1"/>
</dbReference>
<dbReference type="InterPro" id="IPR005135">
    <property type="entry name" value="Endo/exonuclease/phosphatase"/>
</dbReference>
<dbReference type="InterPro" id="IPR027124">
    <property type="entry name" value="Swc5/CFDP1/2"/>
</dbReference>
<reference evidence="3 4" key="1">
    <citation type="journal article" date="2018" name="Mol. Plant">
        <title>The genome of Artemisia annua provides insight into the evolution of Asteraceae family and artemisinin biosynthesis.</title>
        <authorList>
            <person name="Shen Q."/>
            <person name="Zhang L."/>
            <person name="Liao Z."/>
            <person name="Wang S."/>
            <person name="Yan T."/>
            <person name="Shi P."/>
            <person name="Liu M."/>
            <person name="Fu X."/>
            <person name="Pan Q."/>
            <person name="Wang Y."/>
            <person name="Lv Z."/>
            <person name="Lu X."/>
            <person name="Zhang F."/>
            <person name="Jiang W."/>
            <person name="Ma Y."/>
            <person name="Chen M."/>
            <person name="Hao X."/>
            <person name="Li L."/>
            <person name="Tang Y."/>
            <person name="Lv G."/>
            <person name="Zhou Y."/>
            <person name="Sun X."/>
            <person name="Brodelius P.E."/>
            <person name="Rose J.K.C."/>
            <person name="Tang K."/>
        </authorList>
    </citation>
    <scope>NUCLEOTIDE SEQUENCE [LARGE SCALE GENOMIC DNA]</scope>
    <source>
        <strain evidence="4">cv. Huhao1</strain>
        <tissue evidence="3">Leaf</tissue>
    </source>
</reference>
<evidence type="ECO:0000313" key="3">
    <source>
        <dbReference type="EMBL" id="PWA48739.1"/>
    </source>
</evidence>
<keyword evidence="4" id="KW-1185">Reference proteome</keyword>